<sequence>MPLLDSNPSSSPFELTSILGHQIDDAFSNLIHLEKQQMGISIPKYNDALAGIIIAQMPKHNGVSTVMINTAGGTIDRGISIKREITEGKILEEQKSLINGKPVTLELWNPIIYGHDWLASPGAIIHGKIRPLQAEVRNIDSRIEGRKSRHQQKQMFSSRFISNDIRMNRKSKQKTKPRKGKTIATNQMGQKEKLLKACHNDEKNSTGGNNDEESNVLIITIEKSNDLIENNQQGTEKYHQQQQSRRCFYVMNNCTLSATAPFERRIGISLIECAQFCSSLFGCLSASYSTRFSICDTYHFKFGLRGKKVMKLAWHYYLEPQANNTPGCSIEQIAELCDGALIERQPQHVLITFPDAILTTSTLAKCLLKCLWSFRDGRAFQCHSLMYFYKQKVDNCILNSRSRKNSPNSLKEETIAIVDYFGLDECQVFH</sequence>
<evidence type="ECO:0000313" key="2">
    <source>
        <dbReference type="Proteomes" id="UP000050640"/>
    </source>
</evidence>
<feature type="domain" description="Apple" evidence="1">
    <location>
        <begin position="337"/>
        <end position="424"/>
    </location>
</feature>
<dbReference type="Pfam" id="PF00024">
    <property type="entry name" value="PAN_1"/>
    <property type="match status" value="1"/>
</dbReference>
<keyword evidence="2" id="KW-1185">Reference proteome</keyword>
<accession>A0A0R3RLA6</accession>
<organism evidence="2 3">
    <name type="scientific">Elaeophora elaphi</name>
    <dbReference type="NCBI Taxonomy" id="1147741"/>
    <lineage>
        <taxon>Eukaryota</taxon>
        <taxon>Metazoa</taxon>
        <taxon>Ecdysozoa</taxon>
        <taxon>Nematoda</taxon>
        <taxon>Chromadorea</taxon>
        <taxon>Rhabditida</taxon>
        <taxon>Spirurina</taxon>
        <taxon>Spiruromorpha</taxon>
        <taxon>Filarioidea</taxon>
        <taxon>Onchocercidae</taxon>
        <taxon>Elaeophora</taxon>
    </lineage>
</organism>
<protein>
    <submittedName>
        <fullName evidence="3">Apple domain-containing protein</fullName>
    </submittedName>
</protein>
<feature type="domain" description="Apple" evidence="1">
    <location>
        <begin position="243"/>
        <end position="322"/>
    </location>
</feature>
<name>A0A0R3RLA6_9BILA</name>
<dbReference type="InterPro" id="IPR003609">
    <property type="entry name" value="Pan_app"/>
</dbReference>
<evidence type="ECO:0000313" key="3">
    <source>
        <dbReference type="WBParaSite" id="EEL_0000226501-mRNA-1"/>
    </source>
</evidence>
<dbReference type="Gene3D" id="3.50.4.10">
    <property type="entry name" value="Hepatocyte Growth Factor"/>
    <property type="match status" value="1"/>
</dbReference>
<dbReference type="WBParaSite" id="EEL_0000226501-mRNA-1">
    <property type="protein sequence ID" value="EEL_0000226501-mRNA-1"/>
    <property type="gene ID" value="EEL_0000226501"/>
</dbReference>
<dbReference type="SMART" id="SM00473">
    <property type="entry name" value="PAN_AP"/>
    <property type="match status" value="2"/>
</dbReference>
<proteinExistence type="predicted"/>
<reference evidence="3" key="1">
    <citation type="submission" date="2017-02" db="UniProtKB">
        <authorList>
            <consortium name="WormBaseParasite"/>
        </authorList>
    </citation>
    <scope>IDENTIFICATION</scope>
</reference>
<dbReference type="CDD" id="cd01099">
    <property type="entry name" value="PAN_AP_HGF"/>
    <property type="match status" value="1"/>
</dbReference>
<dbReference type="SUPFAM" id="SSF57414">
    <property type="entry name" value="Hairpin loop containing domain-like"/>
    <property type="match status" value="1"/>
</dbReference>
<dbReference type="Proteomes" id="UP000050640">
    <property type="component" value="Unplaced"/>
</dbReference>
<dbReference type="AlphaFoldDB" id="A0A0R3RLA6"/>
<evidence type="ECO:0000259" key="1">
    <source>
        <dbReference type="SMART" id="SM00473"/>
    </source>
</evidence>